<evidence type="ECO:0000313" key="2">
    <source>
        <dbReference type="EMBL" id="AHC00011.1"/>
    </source>
</evidence>
<feature type="domain" description="Nucleoside phosphorylase" evidence="1">
    <location>
        <begin position="20"/>
        <end position="204"/>
    </location>
</feature>
<dbReference type="RefSeq" id="WP_011884492.1">
    <property type="nucleotide sequence ID" value="NC_023030.2"/>
</dbReference>
<dbReference type="SUPFAM" id="SSF53167">
    <property type="entry name" value="Purine and uridine phosphorylases"/>
    <property type="match status" value="1"/>
</dbReference>
<dbReference type="InterPro" id="IPR000845">
    <property type="entry name" value="Nucleoside_phosphorylase_d"/>
</dbReference>
<dbReference type="AlphaFoldDB" id="A0A0F6CLN8"/>
<dbReference type="GO" id="GO:0008930">
    <property type="term" value="F:methylthioadenosine nucleosidase activity"/>
    <property type="evidence" value="ECO:0007669"/>
    <property type="project" value="TreeGrafter"/>
</dbReference>
<name>A0A0F6CLN8_MYCGL</name>
<dbReference type="EMBL" id="CP006916">
    <property type="protein sequence ID" value="AHC00011.1"/>
    <property type="molecule type" value="Genomic_DNA"/>
</dbReference>
<dbReference type="HOGENOM" id="CLU_1064849_0_0_14"/>
<dbReference type="eggNOG" id="COG0775">
    <property type="taxonomic scope" value="Bacteria"/>
</dbReference>
<proteinExistence type="predicted"/>
<dbReference type="PANTHER" id="PTHR46832:SF1">
    <property type="entry name" value="5'-METHYLTHIOADENOSINE_S-ADENOSYLHOMOCYSTEINE NUCLEOSIDASE"/>
    <property type="match status" value="1"/>
</dbReference>
<protein>
    <submittedName>
        <fullName evidence="2">5'-methylthioadenosine nucleosidase</fullName>
    </submittedName>
</protein>
<reference evidence="2 3" key="1">
    <citation type="journal article" date="2011" name="PLoS ONE">
        <title>Core proteome of the minimal cell: comparative proteomics of three mollicute species.</title>
        <authorList>
            <person name="Fisunov G.Y."/>
            <person name="Alexeev D.G."/>
            <person name="Bazaleev N.A."/>
            <person name="Ladygina V.G."/>
            <person name="Galyamina M.A."/>
            <person name="Kondratov I.G."/>
            <person name="Zhukova N.A."/>
            <person name="Serebryakova M.V."/>
            <person name="Demina I.A."/>
            <person name="Govorun V.M."/>
        </authorList>
    </citation>
    <scope>NUCLEOTIDE SEQUENCE [LARGE SCALE GENOMIC DNA]</scope>
    <source>
        <strain evidence="2 3">S6</strain>
    </source>
</reference>
<dbReference type="Pfam" id="PF01048">
    <property type="entry name" value="PNP_UDP_1"/>
    <property type="match status" value="1"/>
</dbReference>
<dbReference type="Proteomes" id="UP000018735">
    <property type="component" value="Chromosome"/>
</dbReference>
<sequence>MKLGNIFNLVKNKNHKPTKRYVVVAAMSQEVEAIIKKYNYQKERDSIFIYSSSELTDVDLAISGIGKANAASCIQNILDLNCYKQIINIGIAGSLNPKLKPAQLVEVNKLIYGDVDVTYFNYQFGQIPKLPESYSLKSGEFTCVSTDSFISKFNYQEIVQKLNQPIDLFEMEACAIAQVCHLNNFKNLKVYKAVSDYIQLNESHNPLSDEFSEYVLDKVDFRFKVYDQKTNQELLVSREELVNHAYQTIFNWFEDKFDHKS</sequence>
<dbReference type="InterPro" id="IPR035994">
    <property type="entry name" value="Nucleoside_phosphorylase_sf"/>
</dbReference>
<dbReference type="GO" id="GO:0009116">
    <property type="term" value="P:nucleoside metabolic process"/>
    <property type="evidence" value="ECO:0007669"/>
    <property type="project" value="InterPro"/>
</dbReference>
<dbReference type="KEGG" id="mgz:GCW_02310"/>
<dbReference type="GO" id="GO:0005829">
    <property type="term" value="C:cytosol"/>
    <property type="evidence" value="ECO:0007669"/>
    <property type="project" value="TreeGrafter"/>
</dbReference>
<dbReference type="GO" id="GO:0008782">
    <property type="term" value="F:adenosylhomocysteine nucleosidase activity"/>
    <property type="evidence" value="ECO:0007669"/>
    <property type="project" value="TreeGrafter"/>
</dbReference>
<accession>A0A0F6CLN8</accession>
<evidence type="ECO:0000313" key="3">
    <source>
        <dbReference type="Proteomes" id="UP000018735"/>
    </source>
</evidence>
<dbReference type="Gene3D" id="3.40.50.1580">
    <property type="entry name" value="Nucleoside phosphorylase domain"/>
    <property type="match status" value="1"/>
</dbReference>
<dbReference type="GO" id="GO:0019284">
    <property type="term" value="P:L-methionine salvage from S-adenosylmethionine"/>
    <property type="evidence" value="ECO:0007669"/>
    <property type="project" value="TreeGrafter"/>
</dbReference>
<dbReference type="CDD" id="cd09008">
    <property type="entry name" value="MTAN"/>
    <property type="match status" value="1"/>
</dbReference>
<gene>
    <name evidence="2" type="primary">mtn</name>
    <name evidence="2" type="ORF">GCW_02310</name>
</gene>
<evidence type="ECO:0000259" key="1">
    <source>
        <dbReference type="Pfam" id="PF01048"/>
    </source>
</evidence>
<organism evidence="2 3">
    <name type="scientific">Mycoplasmoides gallisepticum S6</name>
    <dbReference type="NCBI Taxonomy" id="1006581"/>
    <lineage>
        <taxon>Bacteria</taxon>
        <taxon>Bacillati</taxon>
        <taxon>Mycoplasmatota</taxon>
        <taxon>Mycoplasmoidales</taxon>
        <taxon>Mycoplasmoidaceae</taxon>
        <taxon>Mycoplasmoides</taxon>
    </lineage>
</organism>
<dbReference type="PANTHER" id="PTHR46832">
    <property type="entry name" value="5'-METHYLTHIOADENOSINE/S-ADENOSYLHOMOCYSTEINE NUCLEOSIDASE"/>
    <property type="match status" value="1"/>
</dbReference>